<dbReference type="GO" id="GO:0003677">
    <property type="term" value="F:DNA binding"/>
    <property type="evidence" value="ECO:0007669"/>
    <property type="project" value="UniProtKB-KW"/>
</dbReference>
<evidence type="ECO:0000313" key="6">
    <source>
        <dbReference type="Proteomes" id="UP000077266"/>
    </source>
</evidence>
<evidence type="ECO:0008006" key="7">
    <source>
        <dbReference type="Google" id="ProtNLM"/>
    </source>
</evidence>
<gene>
    <name evidence="5" type="ORF">EXIGLDRAFT_743869</name>
</gene>
<dbReference type="Proteomes" id="UP000077266">
    <property type="component" value="Unassembled WGS sequence"/>
</dbReference>
<dbReference type="STRING" id="1314781.A0A165R300"/>
<name>A0A165R300_EXIGL</name>
<dbReference type="CDD" id="cd12148">
    <property type="entry name" value="fungal_TF_MHR"/>
    <property type="match status" value="1"/>
</dbReference>
<evidence type="ECO:0000256" key="2">
    <source>
        <dbReference type="ARBA" id="ARBA00022723"/>
    </source>
</evidence>
<protein>
    <recommendedName>
        <fullName evidence="7">Transcription factor domain-containing protein</fullName>
    </recommendedName>
</protein>
<dbReference type="GO" id="GO:0005634">
    <property type="term" value="C:nucleus"/>
    <property type="evidence" value="ECO:0007669"/>
    <property type="project" value="UniProtKB-SubCell"/>
</dbReference>
<dbReference type="GO" id="GO:0046872">
    <property type="term" value="F:metal ion binding"/>
    <property type="evidence" value="ECO:0007669"/>
    <property type="project" value="UniProtKB-KW"/>
</dbReference>
<keyword evidence="2" id="KW-0479">Metal-binding</keyword>
<dbReference type="InParanoid" id="A0A165R300"/>
<dbReference type="OrthoDB" id="6780543at2759"/>
<sequence length="559" mass="61500">MSVVASPNEIIVNAREIVHLMESILDVSTVSFDENKLPISRMHGLCGDSGAYVGRTALSAYTMLSHPGRSQDLATDDASVDVATAGSASLSFGIDCTFANDAPTPPAGTELPGTINPDFIRTLVDAFIHHCTHEFRFIDFADLQAAFAADHFSPCVLFACALVVVHCPSICGSVKSPWKGLFSSRPESEREDGLIIAEKLYSLALVKWNERRGARASIEGVETKLLQLQYLFTARTNVELAWELSEELMVDVKRLGLHRDPRYYVSAHALSEGADAVAKNLLRSRWAFHNTLLVNRWFCLLTGRPPALRNRDFDTCPPMAPSNSYQSKWRFHLELFDFNISVLGPILEDCTGIRAPPLVVIARHDHAIINWYSRVCARFSDTCLEGIALRMLGLHVRIMLFAPYTTVYAKISQDGVTENYATEAHEADGKFDEAADVLLTLATRQLAGLHDSDAGIPLGRLAWAPHHVLAAGGLLAVESGIRQDNTAKLQRAVEGLGYLRPQPVPNRACELMIRLQEEAAARMATPDLPTLHQIAQWTQQEFIDVPVDPGAAFPVLLSP</sequence>
<dbReference type="PANTHER" id="PTHR46910">
    <property type="entry name" value="TRANSCRIPTION FACTOR PDR1"/>
    <property type="match status" value="1"/>
</dbReference>
<dbReference type="EMBL" id="KV425882">
    <property type="protein sequence ID" value="KZW04428.1"/>
    <property type="molecule type" value="Genomic_DNA"/>
</dbReference>
<keyword evidence="4" id="KW-0539">Nucleus</keyword>
<comment type="subcellular location">
    <subcellularLocation>
        <location evidence="1">Nucleus</location>
    </subcellularLocation>
</comment>
<organism evidence="5 6">
    <name type="scientific">Exidia glandulosa HHB12029</name>
    <dbReference type="NCBI Taxonomy" id="1314781"/>
    <lineage>
        <taxon>Eukaryota</taxon>
        <taxon>Fungi</taxon>
        <taxon>Dikarya</taxon>
        <taxon>Basidiomycota</taxon>
        <taxon>Agaricomycotina</taxon>
        <taxon>Agaricomycetes</taxon>
        <taxon>Auriculariales</taxon>
        <taxon>Exidiaceae</taxon>
        <taxon>Exidia</taxon>
    </lineage>
</organism>
<keyword evidence="6" id="KW-1185">Reference proteome</keyword>
<accession>A0A165R300</accession>
<dbReference type="InterPro" id="IPR050987">
    <property type="entry name" value="AtrR-like"/>
</dbReference>
<reference evidence="5 6" key="1">
    <citation type="journal article" date="2016" name="Mol. Biol. Evol.">
        <title>Comparative Genomics of Early-Diverging Mushroom-Forming Fungi Provides Insights into the Origins of Lignocellulose Decay Capabilities.</title>
        <authorList>
            <person name="Nagy L.G."/>
            <person name="Riley R."/>
            <person name="Tritt A."/>
            <person name="Adam C."/>
            <person name="Daum C."/>
            <person name="Floudas D."/>
            <person name="Sun H."/>
            <person name="Yadav J.S."/>
            <person name="Pangilinan J."/>
            <person name="Larsson K.H."/>
            <person name="Matsuura K."/>
            <person name="Barry K."/>
            <person name="Labutti K."/>
            <person name="Kuo R."/>
            <person name="Ohm R.A."/>
            <person name="Bhattacharya S.S."/>
            <person name="Shirouzu T."/>
            <person name="Yoshinaga Y."/>
            <person name="Martin F.M."/>
            <person name="Grigoriev I.V."/>
            <person name="Hibbett D.S."/>
        </authorList>
    </citation>
    <scope>NUCLEOTIDE SEQUENCE [LARGE SCALE GENOMIC DNA]</scope>
    <source>
        <strain evidence="5 6">HHB12029</strain>
    </source>
</reference>
<proteinExistence type="predicted"/>
<evidence type="ECO:0000256" key="1">
    <source>
        <dbReference type="ARBA" id="ARBA00004123"/>
    </source>
</evidence>
<evidence type="ECO:0000256" key="3">
    <source>
        <dbReference type="ARBA" id="ARBA00023125"/>
    </source>
</evidence>
<dbReference type="PANTHER" id="PTHR46910:SF3">
    <property type="entry name" value="HALOTOLERANCE PROTEIN 9-RELATED"/>
    <property type="match status" value="1"/>
</dbReference>
<dbReference type="AlphaFoldDB" id="A0A165R300"/>
<evidence type="ECO:0000256" key="4">
    <source>
        <dbReference type="ARBA" id="ARBA00023242"/>
    </source>
</evidence>
<evidence type="ECO:0000313" key="5">
    <source>
        <dbReference type="EMBL" id="KZW04428.1"/>
    </source>
</evidence>
<keyword evidence="3" id="KW-0238">DNA-binding</keyword>
<dbReference type="GO" id="GO:0003700">
    <property type="term" value="F:DNA-binding transcription factor activity"/>
    <property type="evidence" value="ECO:0007669"/>
    <property type="project" value="InterPro"/>
</dbReference>